<comment type="caution">
    <text evidence="2">The sequence shown here is derived from an EMBL/GenBank/DDBJ whole genome shotgun (WGS) entry which is preliminary data.</text>
</comment>
<sequence>MATAGLGMAPTAGADGSPAVRLYVDLMSQPSRAVVIFAKINKLPVEVRNVFIHKGETRAPAFLAINPMGKVPALEDTRLSPPLCLPESGAIMGYLARSFPDRVPEHWFPRADPAAAARVESALHWYHANIRIGAMRLAWNKVVAGMMGQKGDDALAADGAKVLQMALANLQAVWLGNGSRRFIGGSQPCAADLLCACELEQLQLLRKEAHGTSLDEILTPYPVVRTWLDDVRRTCGPEYGEGHKVLGVAVAAQAAKAKAKM</sequence>
<dbReference type="InterPro" id="IPR036282">
    <property type="entry name" value="Glutathione-S-Trfase_C_sf"/>
</dbReference>
<evidence type="ECO:0000259" key="1">
    <source>
        <dbReference type="PROSITE" id="PS50404"/>
    </source>
</evidence>
<dbReference type="SFLD" id="SFLDG00358">
    <property type="entry name" value="Main_(cytGST)"/>
    <property type="match status" value="1"/>
</dbReference>
<dbReference type="InterPro" id="IPR043377">
    <property type="entry name" value="GSTT1/2/3"/>
</dbReference>
<dbReference type="Gene3D" id="3.40.30.10">
    <property type="entry name" value="Glutaredoxin"/>
    <property type="match status" value="1"/>
</dbReference>
<dbReference type="PANTHER" id="PTHR44750">
    <property type="entry name" value="GLUTATHIONE S-TRANSFERASE T1-RELATED"/>
    <property type="match status" value="1"/>
</dbReference>
<dbReference type="InterPro" id="IPR040079">
    <property type="entry name" value="Glutathione_S-Trfase"/>
</dbReference>
<name>A0A835XVY1_9CHLO</name>
<dbReference type="PROSITE" id="PS50404">
    <property type="entry name" value="GST_NTER"/>
    <property type="match status" value="1"/>
</dbReference>
<evidence type="ECO:0000313" key="2">
    <source>
        <dbReference type="EMBL" id="KAG2491176.1"/>
    </source>
</evidence>
<dbReference type="AlphaFoldDB" id="A0A835XVY1"/>
<dbReference type="OrthoDB" id="422574at2759"/>
<dbReference type="Gene3D" id="1.20.1050.10">
    <property type="match status" value="1"/>
</dbReference>
<dbReference type="Pfam" id="PF02798">
    <property type="entry name" value="GST_N"/>
    <property type="match status" value="1"/>
</dbReference>
<evidence type="ECO:0000313" key="3">
    <source>
        <dbReference type="Proteomes" id="UP000612055"/>
    </source>
</evidence>
<dbReference type="InterPro" id="IPR004045">
    <property type="entry name" value="Glutathione_S-Trfase_N"/>
</dbReference>
<feature type="domain" description="GST N-terminal" evidence="1">
    <location>
        <begin position="18"/>
        <end position="103"/>
    </location>
</feature>
<dbReference type="PANTHER" id="PTHR44750:SF1">
    <property type="entry name" value="GLUTATHIONE S-TRANSFERASE T1-RELATED"/>
    <property type="match status" value="1"/>
</dbReference>
<reference evidence="2" key="1">
    <citation type="journal article" date="2020" name="bioRxiv">
        <title>Comparative genomics of Chlamydomonas.</title>
        <authorList>
            <person name="Craig R.J."/>
            <person name="Hasan A.R."/>
            <person name="Ness R.W."/>
            <person name="Keightley P.D."/>
        </authorList>
    </citation>
    <scope>NUCLEOTIDE SEQUENCE</scope>
    <source>
        <strain evidence="2">CCAP 11/70</strain>
    </source>
</reference>
<dbReference type="EMBL" id="JAEHOE010000055">
    <property type="protein sequence ID" value="KAG2491176.1"/>
    <property type="molecule type" value="Genomic_DNA"/>
</dbReference>
<dbReference type="Proteomes" id="UP000612055">
    <property type="component" value="Unassembled WGS sequence"/>
</dbReference>
<protein>
    <recommendedName>
        <fullName evidence="1">GST N-terminal domain-containing protein</fullName>
    </recommendedName>
</protein>
<dbReference type="SUPFAM" id="SSF47616">
    <property type="entry name" value="GST C-terminal domain-like"/>
    <property type="match status" value="1"/>
</dbReference>
<proteinExistence type="predicted"/>
<keyword evidence="3" id="KW-1185">Reference proteome</keyword>
<dbReference type="SUPFAM" id="SSF52833">
    <property type="entry name" value="Thioredoxin-like"/>
    <property type="match status" value="1"/>
</dbReference>
<dbReference type="SFLD" id="SFLDS00019">
    <property type="entry name" value="Glutathione_Transferase_(cytos"/>
    <property type="match status" value="1"/>
</dbReference>
<accession>A0A835XVY1</accession>
<gene>
    <name evidence="2" type="ORF">HYH03_010387</name>
</gene>
<organism evidence="2 3">
    <name type="scientific">Edaphochlamys debaryana</name>
    <dbReference type="NCBI Taxonomy" id="47281"/>
    <lineage>
        <taxon>Eukaryota</taxon>
        <taxon>Viridiplantae</taxon>
        <taxon>Chlorophyta</taxon>
        <taxon>core chlorophytes</taxon>
        <taxon>Chlorophyceae</taxon>
        <taxon>CS clade</taxon>
        <taxon>Chlamydomonadales</taxon>
        <taxon>Chlamydomonadales incertae sedis</taxon>
        <taxon>Edaphochlamys</taxon>
    </lineage>
</organism>
<dbReference type="InterPro" id="IPR036249">
    <property type="entry name" value="Thioredoxin-like_sf"/>
</dbReference>